<evidence type="ECO:0000313" key="2">
    <source>
        <dbReference type="Proteomes" id="UP000183974"/>
    </source>
</evidence>
<dbReference type="Proteomes" id="UP000183974">
    <property type="component" value="Unassembled WGS sequence"/>
</dbReference>
<reference evidence="1 2" key="1">
    <citation type="submission" date="2016-11" db="EMBL/GenBank/DDBJ databases">
        <authorList>
            <person name="Jaros S."/>
            <person name="Januszkiewicz K."/>
            <person name="Wedrychowicz H."/>
        </authorList>
    </citation>
    <scope>NUCLEOTIDE SEQUENCE [LARGE SCALE GENOMIC DNA]</scope>
    <source>
        <strain evidence="1 2">DSM 29589</strain>
    </source>
</reference>
<keyword evidence="2" id="KW-1185">Reference proteome</keyword>
<dbReference type="EMBL" id="FRBR01000016">
    <property type="protein sequence ID" value="SHM42165.1"/>
    <property type="molecule type" value="Genomic_DNA"/>
</dbReference>
<dbReference type="AlphaFoldDB" id="A0A1M7INB1"/>
<protein>
    <submittedName>
        <fullName evidence="1">Uncharacterized protein</fullName>
    </submittedName>
</protein>
<gene>
    <name evidence="1" type="ORF">SAMN05444398_11611</name>
</gene>
<organism evidence="1 2">
    <name type="scientific">Roseovarius pacificus</name>
    <dbReference type="NCBI Taxonomy" id="337701"/>
    <lineage>
        <taxon>Bacteria</taxon>
        <taxon>Pseudomonadati</taxon>
        <taxon>Pseudomonadota</taxon>
        <taxon>Alphaproteobacteria</taxon>
        <taxon>Rhodobacterales</taxon>
        <taxon>Roseobacteraceae</taxon>
        <taxon>Roseovarius</taxon>
    </lineage>
</organism>
<name>A0A1M7INB1_9RHOB</name>
<sequence length="106" mass="12202">MNQITNTASFALLVEEAGLDPIEQRLRTNIRATIEAAFQEEPASFLDCLRYGRCDGTPIILIRTNGRFWKENCPAARARNETLRATRYYGRALWKRWSGYHAQPPD</sequence>
<evidence type="ECO:0000313" key="1">
    <source>
        <dbReference type="EMBL" id="SHM42165.1"/>
    </source>
</evidence>
<proteinExistence type="predicted"/>
<accession>A0A1M7INB1</accession>